<dbReference type="Proteomes" id="UP000283433">
    <property type="component" value="Unassembled WGS sequence"/>
</dbReference>
<evidence type="ECO:0000313" key="2">
    <source>
        <dbReference type="Proteomes" id="UP000283433"/>
    </source>
</evidence>
<dbReference type="EMBL" id="MBTA01000025">
    <property type="protein sequence ID" value="RKD15161.1"/>
    <property type="molecule type" value="Genomic_DNA"/>
</dbReference>
<evidence type="ECO:0000313" key="1">
    <source>
        <dbReference type="EMBL" id="RKD15161.1"/>
    </source>
</evidence>
<proteinExistence type="predicted"/>
<accession>A0A419S4Z6</accession>
<protein>
    <submittedName>
        <fullName evidence="1">Uncharacterized protein</fullName>
    </submittedName>
</protein>
<gene>
    <name evidence="1" type="ORF">BCY91_06470</name>
</gene>
<name>A0A419S4Z6_9SPHI</name>
<organism evidence="1 2">
    <name type="scientific">Pelobium manganitolerans</name>
    <dbReference type="NCBI Taxonomy" id="1842495"/>
    <lineage>
        <taxon>Bacteria</taxon>
        <taxon>Pseudomonadati</taxon>
        <taxon>Bacteroidota</taxon>
        <taxon>Sphingobacteriia</taxon>
        <taxon>Sphingobacteriales</taxon>
        <taxon>Sphingobacteriaceae</taxon>
        <taxon>Pelobium</taxon>
    </lineage>
</organism>
<comment type="caution">
    <text evidence="1">The sequence shown here is derived from an EMBL/GenBank/DDBJ whole genome shotgun (WGS) entry which is preliminary data.</text>
</comment>
<dbReference type="AlphaFoldDB" id="A0A419S4Z6"/>
<keyword evidence="2" id="KW-1185">Reference proteome</keyword>
<reference evidence="1 2" key="1">
    <citation type="submission" date="2016-07" db="EMBL/GenBank/DDBJ databases">
        <title>Genome of Pelobium manganitolerans.</title>
        <authorList>
            <person name="Wu S."/>
            <person name="Wang G."/>
        </authorList>
    </citation>
    <scope>NUCLEOTIDE SEQUENCE [LARGE SCALE GENOMIC DNA]</scope>
    <source>
        <strain evidence="1 2">YS-25</strain>
    </source>
</reference>
<sequence length="94" mass="10695">MKISSLNNGIQIIQLPNLEFGYLISEEATGNRIGNRFGWFPLDLFVLKFLRNVPWKAKKPLFQVALCLFGGYSVNPVVQNSNHFLADLRLLSEL</sequence>